<dbReference type="GO" id="GO:0061603">
    <property type="term" value="F:molybdenum cofactor guanylyltransferase activity"/>
    <property type="evidence" value="ECO:0007669"/>
    <property type="project" value="UniProtKB-EC"/>
</dbReference>
<dbReference type="CDD" id="cd02503">
    <property type="entry name" value="MobA"/>
    <property type="match status" value="1"/>
</dbReference>
<name>R8AXR7_9GAMM</name>
<evidence type="ECO:0000256" key="8">
    <source>
        <dbReference type="HAMAP-Rule" id="MF_00316"/>
    </source>
</evidence>
<feature type="binding site" evidence="8">
    <location>
        <position position="77"/>
    </location>
    <ligand>
        <name>GTP</name>
        <dbReference type="ChEBI" id="CHEBI:37565"/>
    </ligand>
</feature>
<dbReference type="PANTHER" id="PTHR19136">
    <property type="entry name" value="MOLYBDENUM COFACTOR GUANYLYLTRANSFERASE"/>
    <property type="match status" value="1"/>
</dbReference>
<reference evidence="10 11" key="1">
    <citation type="journal article" date="2013" name="Genome Announc.">
        <title>Draft Genome Sequence of the Moderately Halophilic Bacterium Marinobacter lipolyticus Strain SM19.</title>
        <authorList>
            <person name="Papke R.T."/>
            <person name="de la Haba R.R."/>
            <person name="Infante-Dominguez C."/>
            <person name="Perez D."/>
            <person name="Sanchez-Porro C."/>
            <person name="Lapierre P."/>
            <person name="Ventosa A."/>
        </authorList>
    </citation>
    <scope>NUCLEOTIDE SEQUENCE [LARGE SCALE GENOMIC DNA]</scope>
    <source>
        <strain evidence="10 11">SM19</strain>
    </source>
</reference>
<evidence type="ECO:0000313" key="11">
    <source>
        <dbReference type="Proteomes" id="UP000016540"/>
    </source>
</evidence>
<evidence type="ECO:0000256" key="5">
    <source>
        <dbReference type="ARBA" id="ARBA00022842"/>
    </source>
</evidence>
<feature type="binding site" evidence="8">
    <location>
        <position position="111"/>
    </location>
    <ligand>
        <name>Mg(2+)</name>
        <dbReference type="ChEBI" id="CHEBI:18420"/>
    </ligand>
</feature>
<keyword evidence="3 8" id="KW-0479">Metal-binding</keyword>
<dbReference type="eggNOG" id="COG0746">
    <property type="taxonomic scope" value="Bacteria"/>
</dbReference>
<evidence type="ECO:0000256" key="4">
    <source>
        <dbReference type="ARBA" id="ARBA00022741"/>
    </source>
</evidence>
<dbReference type="GO" id="GO:0046872">
    <property type="term" value="F:metal ion binding"/>
    <property type="evidence" value="ECO:0007669"/>
    <property type="project" value="UniProtKB-KW"/>
</dbReference>
<dbReference type="HAMAP" id="MF_00316">
    <property type="entry name" value="MobA"/>
    <property type="match status" value="1"/>
</dbReference>
<dbReference type="HOGENOM" id="CLU_055597_5_1_6"/>
<evidence type="ECO:0000256" key="1">
    <source>
        <dbReference type="ARBA" id="ARBA00022490"/>
    </source>
</evidence>
<organism evidence="10 11">
    <name type="scientific">Marinobacter lipolyticus SM19</name>
    <dbReference type="NCBI Taxonomy" id="1318628"/>
    <lineage>
        <taxon>Bacteria</taxon>
        <taxon>Pseudomonadati</taxon>
        <taxon>Pseudomonadota</taxon>
        <taxon>Gammaproteobacteria</taxon>
        <taxon>Pseudomonadales</taxon>
        <taxon>Marinobacteraceae</taxon>
        <taxon>Marinobacter</taxon>
    </lineage>
</organism>
<dbReference type="GO" id="GO:0005737">
    <property type="term" value="C:cytoplasm"/>
    <property type="evidence" value="ECO:0007669"/>
    <property type="project" value="UniProtKB-SubCell"/>
</dbReference>
<feature type="binding site" evidence="8">
    <location>
        <position position="111"/>
    </location>
    <ligand>
        <name>GTP</name>
        <dbReference type="ChEBI" id="CHEBI:37565"/>
    </ligand>
</feature>
<evidence type="ECO:0000313" key="10">
    <source>
        <dbReference type="EMBL" id="EON91131.1"/>
    </source>
</evidence>
<comment type="caution">
    <text evidence="10">The sequence shown here is derived from an EMBL/GenBank/DDBJ whole genome shotgun (WGS) entry which is preliminary data.</text>
</comment>
<dbReference type="GO" id="GO:0006777">
    <property type="term" value="P:Mo-molybdopterin cofactor biosynthetic process"/>
    <property type="evidence" value="ECO:0007669"/>
    <property type="project" value="UniProtKB-KW"/>
</dbReference>
<evidence type="ECO:0000256" key="7">
    <source>
        <dbReference type="ARBA" id="ARBA00023150"/>
    </source>
</evidence>
<protein>
    <recommendedName>
        <fullName evidence="8">Molybdenum cofactor guanylyltransferase</fullName>
        <shortName evidence="8">MoCo guanylyltransferase</shortName>
        <ecNumber evidence="8">2.7.7.77</ecNumber>
    </recommendedName>
    <alternativeName>
        <fullName evidence="8">GTP:molybdopterin guanylyltransferase</fullName>
    </alternativeName>
    <alternativeName>
        <fullName evidence="8">Mo-MPT guanylyltransferase</fullName>
    </alternativeName>
    <alternativeName>
        <fullName evidence="8">Molybdopterin guanylyltransferase</fullName>
    </alternativeName>
    <alternativeName>
        <fullName evidence="8">Molybdopterin-guanine dinucleotide synthase</fullName>
        <shortName evidence="8">MGD synthase</shortName>
    </alternativeName>
</protein>
<dbReference type="SUPFAM" id="SSF53448">
    <property type="entry name" value="Nucleotide-diphospho-sugar transferases"/>
    <property type="match status" value="1"/>
</dbReference>
<comment type="function">
    <text evidence="8">Transfers a GMP moiety from GTP to Mo-molybdopterin (Mo-MPT) cofactor (Moco or molybdenum cofactor) to form Mo-molybdopterin guanine dinucleotide (Mo-MGD) cofactor.</text>
</comment>
<sequence length="202" mass="21975">MVMKQQTDHQHIAGLLLAGGEGRRLGGRDKGMVPWNGRPMAAWVYDVLSSVTSPVLISANRSQEDYRQLAPDQVFEDDDSIRGQGPLAGLLTGLKQAAAIDADAVLVCPCDTPEITPEVLSCLVDAWRKAPKHPVIAECEGRAHPLHGVYPVSLAPLLEKQLQEGNRRVMVFAEMAGAIEVKCDDAAQAFKNRNRPEDLTDT</sequence>
<dbReference type="InterPro" id="IPR025877">
    <property type="entry name" value="MobA-like_NTP_Trfase"/>
</dbReference>
<comment type="subcellular location">
    <subcellularLocation>
        <location evidence="8">Cytoplasm</location>
    </subcellularLocation>
</comment>
<comment type="caution">
    <text evidence="8">Lacks conserved residue(s) required for the propagation of feature annotation.</text>
</comment>
<dbReference type="Gene3D" id="3.90.550.10">
    <property type="entry name" value="Spore Coat Polysaccharide Biosynthesis Protein SpsA, Chain A"/>
    <property type="match status" value="1"/>
</dbReference>
<dbReference type="PANTHER" id="PTHR19136:SF81">
    <property type="entry name" value="MOLYBDENUM COFACTOR GUANYLYLTRANSFERASE"/>
    <property type="match status" value="1"/>
</dbReference>
<dbReference type="NCBIfam" id="TIGR02665">
    <property type="entry name" value="molyb_mobA"/>
    <property type="match status" value="1"/>
</dbReference>
<keyword evidence="7 8" id="KW-0501">Molybdenum cofactor biosynthesis</keyword>
<evidence type="ECO:0000256" key="6">
    <source>
        <dbReference type="ARBA" id="ARBA00023134"/>
    </source>
</evidence>
<keyword evidence="11" id="KW-1185">Reference proteome</keyword>
<proteinExistence type="inferred from homology"/>
<dbReference type="PATRIC" id="fig|1318628.3.peg.3015"/>
<accession>R8AXR7</accession>
<comment type="domain">
    <text evidence="8">The N-terminal domain determines nucleotide recognition and specific binding, while the C-terminal domain determines the specific binding to the target protein.</text>
</comment>
<dbReference type="InterPro" id="IPR029044">
    <property type="entry name" value="Nucleotide-diphossugar_trans"/>
</dbReference>
<comment type="similarity">
    <text evidence="8">Belongs to the MobA family.</text>
</comment>
<comment type="cofactor">
    <cofactor evidence="8">
        <name>Mg(2+)</name>
        <dbReference type="ChEBI" id="CHEBI:18420"/>
    </cofactor>
</comment>
<keyword evidence="4 8" id="KW-0547">Nucleotide-binding</keyword>
<dbReference type="InterPro" id="IPR013482">
    <property type="entry name" value="Molybde_CF_guanTrfase"/>
</dbReference>
<comment type="catalytic activity">
    <reaction evidence="8">
        <text>Mo-molybdopterin + GTP + H(+) = Mo-molybdopterin guanine dinucleotide + diphosphate</text>
        <dbReference type="Rhea" id="RHEA:34243"/>
        <dbReference type="ChEBI" id="CHEBI:15378"/>
        <dbReference type="ChEBI" id="CHEBI:33019"/>
        <dbReference type="ChEBI" id="CHEBI:37565"/>
        <dbReference type="ChEBI" id="CHEBI:71302"/>
        <dbReference type="ChEBI" id="CHEBI:71310"/>
        <dbReference type="EC" id="2.7.7.77"/>
    </reaction>
</comment>
<dbReference type="STRING" id="1318628.MARLIPOL_15087"/>
<feature type="binding site" evidence="8">
    <location>
        <begin position="17"/>
        <end position="19"/>
    </location>
    <ligand>
        <name>GTP</name>
        <dbReference type="ChEBI" id="CHEBI:37565"/>
    </ligand>
</feature>
<keyword evidence="5 8" id="KW-0460">Magnesium</keyword>
<comment type="subunit">
    <text evidence="8">Monomer.</text>
</comment>
<keyword evidence="1 8" id="KW-0963">Cytoplasm</keyword>
<dbReference type="Pfam" id="PF12804">
    <property type="entry name" value="NTP_transf_3"/>
    <property type="match status" value="1"/>
</dbReference>
<dbReference type="GO" id="GO:0005525">
    <property type="term" value="F:GTP binding"/>
    <property type="evidence" value="ECO:0007669"/>
    <property type="project" value="UniProtKB-UniRule"/>
</dbReference>
<keyword evidence="2 8" id="KW-0808">Transferase</keyword>
<evidence type="ECO:0000256" key="3">
    <source>
        <dbReference type="ARBA" id="ARBA00022723"/>
    </source>
</evidence>
<feature type="domain" description="MobA-like NTP transferase" evidence="9">
    <location>
        <begin position="14"/>
        <end position="170"/>
    </location>
</feature>
<dbReference type="EMBL" id="ASAD01000019">
    <property type="protein sequence ID" value="EON91131.1"/>
    <property type="molecule type" value="Genomic_DNA"/>
</dbReference>
<evidence type="ECO:0000256" key="2">
    <source>
        <dbReference type="ARBA" id="ARBA00022679"/>
    </source>
</evidence>
<feature type="binding site" evidence="8">
    <location>
        <position position="30"/>
    </location>
    <ligand>
        <name>GTP</name>
        <dbReference type="ChEBI" id="CHEBI:37565"/>
    </ligand>
</feature>
<dbReference type="AlphaFoldDB" id="R8AXR7"/>
<evidence type="ECO:0000259" key="9">
    <source>
        <dbReference type="Pfam" id="PF12804"/>
    </source>
</evidence>
<keyword evidence="6 8" id="KW-0342">GTP-binding</keyword>
<gene>
    <name evidence="8" type="primary">mobA</name>
    <name evidence="10" type="ORF">MARLIPOL_15087</name>
</gene>
<dbReference type="EC" id="2.7.7.77" evidence="8"/>
<dbReference type="Proteomes" id="UP000016540">
    <property type="component" value="Unassembled WGS sequence"/>
</dbReference>